<evidence type="ECO:0000256" key="2">
    <source>
        <dbReference type="ARBA" id="ARBA00022989"/>
    </source>
</evidence>
<dbReference type="PANTHER" id="PTHR12483:SF120">
    <property type="entry name" value="HIGH-AFFINITY COPPER TRANSPORTER CTRA2"/>
    <property type="match status" value="1"/>
</dbReference>
<evidence type="ECO:0000313" key="5">
    <source>
        <dbReference type="EMBL" id="OBT93468.2"/>
    </source>
</evidence>
<feature type="transmembrane region" description="Helical" evidence="4">
    <location>
        <begin position="149"/>
        <end position="169"/>
    </location>
</feature>
<feature type="transmembrane region" description="Helical" evidence="4">
    <location>
        <begin position="121"/>
        <end position="143"/>
    </location>
</feature>
<dbReference type="PANTHER" id="PTHR12483">
    <property type="entry name" value="SOLUTE CARRIER FAMILY 31 COPPER TRANSPORTERS"/>
    <property type="match status" value="1"/>
</dbReference>
<keyword evidence="4" id="KW-0187">Copper transport</keyword>
<name>A0A1B8GC95_9PEZI</name>
<dbReference type="STRING" id="342668.A0A1B8GC95"/>
<reference evidence="5 6" key="1">
    <citation type="submission" date="2016-03" db="EMBL/GenBank/DDBJ databases">
        <title>Comparative genomics of Pseudogymnoascus destructans, the fungus causing white-nose syndrome of bats.</title>
        <authorList>
            <person name="Palmer J.M."/>
            <person name="Drees K.P."/>
            <person name="Foster J.T."/>
            <person name="Lindner D.L."/>
        </authorList>
    </citation>
    <scope>NUCLEOTIDE SEQUENCE [LARGE SCALE GENOMIC DNA]</scope>
    <source>
        <strain evidence="5 6">UAMH 10579</strain>
    </source>
</reference>
<dbReference type="EMBL" id="KV460253">
    <property type="protein sequence ID" value="OBT93468.2"/>
    <property type="molecule type" value="Genomic_DNA"/>
</dbReference>
<keyword evidence="4" id="KW-0813">Transport</keyword>
<keyword evidence="4" id="KW-0406">Ion transport</keyword>
<dbReference type="InterPro" id="IPR007274">
    <property type="entry name" value="Cop_transporter"/>
</dbReference>
<keyword evidence="6" id="KW-1185">Reference proteome</keyword>
<dbReference type="GeneID" id="28842034"/>
<dbReference type="Proteomes" id="UP000091956">
    <property type="component" value="Unassembled WGS sequence"/>
</dbReference>
<dbReference type="Pfam" id="PF04145">
    <property type="entry name" value="Ctr"/>
    <property type="match status" value="1"/>
</dbReference>
<dbReference type="GO" id="GO:0005375">
    <property type="term" value="F:copper ion transmembrane transporter activity"/>
    <property type="evidence" value="ECO:0007669"/>
    <property type="project" value="UniProtKB-UniRule"/>
</dbReference>
<dbReference type="RefSeq" id="XP_059319422.1">
    <property type="nucleotide sequence ID" value="XM_059463989.1"/>
</dbReference>
<keyword evidence="1 4" id="KW-0812">Transmembrane</keyword>
<proteinExistence type="inferred from homology"/>
<keyword evidence="4" id="KW-0186">Copper</keyword>
<evidence type="ECO:0000256" key="1">
    <source>
        <dbReference type="ARBA" id="ARBA00022692"/>
    </source>
</evidence>
<evidence type="ECO:0000256" key="4">
    <source>
        <dbReference type="RuleBase" id="RU367022"/>
    </source>
</evidence>
<evidence type="ECO:0000256" key="3">
    <source>
        <dbReference type="ARBA" id="ARBA00023136"/>
    </source>
</evidence>
<sequence length="174" mass="18669">MDMSSMDMIMASSTGSSSLSMSTSPSDTTTMADMDPMTMVFFTSTGTSLWSSTFTPSTTGQYAGICIFLIAFATIFRLLLAFRANFFEIMAAAEQRRNGGLLHPYATDAKSKARPWRASEAVMMASMDVMIAGVGYLLMLAVMTLNVGYFLSILAGVFLGSMVCGRFIGNSAAH</sequence>
<keyword evidence="3 4" id="KW-0472">Membrane</keyword>
<accession>A0A1B8GC95</accession>
<dbReference type="AlphaFoldDB" id="A0A1B8GC95"/>
<gene>
    <name evidence="5" type="ORF">VE01_08648</name>
</gene>
<organism evidence="5 6">
    <name type="scientific">Pseudogymnoascus verrucosus</name>
    <dbReference type="NCBI Taxonomy" id="342668"/>
    <lineage>
        <taxon>Eukaryota</taxon>
        <taxon>Fungi</taxon>
        <taxon>Dikarya</taxon>
        <taxon>Ascomycota</taxon>
        <taxon>Pezizomycotina</taxon>
        <taxon>Leotiomycetes</taxon>
        <taxon>Thelebolales</taxon>
        <taxon>Thelebolaceae</taxon>
        <taxon>Pseudogymnoascus</taxon>
    </lineage>
</organism>
<evidence type="ECO:0000313" key="6">
    <source>
        <dbReference type="Proteomes" id="UP000091956"/>
    </source>
</evidence>
<comment type="similarity">
    <text evidence="4">Belongs to the copper transporter (Ctr) (TC 1.A.56) family. SLC31A subfamily.</text>
</comment>
<feature type="transmembrane region" description="Helical" evidence="4">
    <location>
        <begin position="62"/>
        <end position="80"/>
    </location>
</feature>
<comment type="subcellular location">
    <subcellularLocation>
        <location evidence="4">Membrane</location>
        <topology evidence="4">Multi-pass membrane protein</topology>
    </subcellularLocation>
</comment>
<keyword evidence="2 4" id="KW-1133">Transmembrane helix</keyword>
<reference evidence="6" key="2">
    <citation type="journal article" date="2018" name="Nat. Commun.">
        <title>Extreme sensitivity to ultraviolet light in the fungal pathogen causing white-nose syndrome of bats.</title>
        <authorList>
            <person name="Palmer J.M."/>
            <person name="Drees K.P."/>
            <person name="Foster J.T."/>
            <person name="Lindner D.L."/>
        </authorList>
    </citation>
    <scope>NUCLEOTIDE SEQUENCE [LARGE SCALE GENOMIC DNA]</scope>
    <source>
        <strain evidence="6">UAMH 10579</strain>
    </source>
</reference>
<protein>
    <recommendedName>
        <fullName evidence="4">Copper transport protein</fullName>
    </recommendedName>
</protein>
<dbReference type="GO" id="GO:0005886">
    <property type="term" value="C:plasma membrane"/>
    <property type="evidence" value="ECO:0007669"/>
    <property type="project" value="TreeGrafter"/>
</dbReference>